<dbReference type="EMBL" id="CABPSM010000013">
    <property type="protein sequence ID" value="VVE37184.1"/>
    <property type="molecule type" value="Genomic_DNA"/>
</dbReference>
<dbReference type="Proteomes" id="UP000343317">
    <property type="component" value="Unassembled WGS sequence"/>
</dbReference>
<evidence type="ECO:0000313" key="2">
    <source>
        <dbReference type="EMBL" id="VVE37184.1"/>
    </source>
</evidence>
<sequence length="77" mass="8529">MTMSNIDGTRIPYRAITTDTKENGTVEHATSEAALTNHETQLDSTMRMLLDQFKESIFSPDPDDPSSSPKLDLNGGW</sequence>
<accession>A0A5E4XLL6</accession>
<dbReference type="AlphaFoldDB" id="A0A5E4XLL6"/>
<evidence type="ECO:0000256" key="1">
    <source>
        <dbReference type="SAM" id="MobiDB-lite"/>
    </source>
</evidence>
<name>A0A5E4XLL6_9BURK</name>
<protein>
    <submittedName>
        <fullName evidence="2">Uncharacterized protein</fullName>
    </submittedName>
</protein>
<feature type="region of interest" description="Disordered" evidence="1">
    <location>
        <begin position="54"/>
        <end position="77"/>
    </location>
</feature>
<keyword evidence="3" id="KW-1185">Reference proteome</keyword>
<evidence type="ECO:0000313" key="3">
    <source>
        <dbReference type="Proteomes" id="UP000343317"/>
    </source>
</evidence>
<proteinExistence type="predicted"/>
<organism evidence="2 3">
    <name type="scientific">Pandoraea horticolens</name>
    <dbReference type="NCBI Taxonomy" id="2508298"/>
    <lineage>
        <taxon>Bacteria</taxon>
        <taxon>Pseudomonadati</taxon>
        <taxon>Pseudomonadota</taxon>
        <taxon>Betaproteobacteria</taxon>
        <taxon>Burkholderiales</taxon>
        <taxon>Burkholderiaceae</taxon>
        <taxon>Pandoraea</taxon>
    </lineage>
</organism>
<gene>
    <name evidence="2" type="ORF">PHO31112_03949</name>
</gene>
<reference evidence="2 3" key="1">
    <citation type="submission" date="2019-08" db="EMBL/GenBank/DDBJ databases">
        <authorList>
            <person name="Peeters C."/>
        </authorList>
    </citation>
    <scope>NUCLEOTIDE SEQUENCE [LARGE SCALE GENOMIC DNA]</scope>
    <source>
        <strain evidence="2 3">LMG 31112</strain>
    </source>
</reference>